<gene>
    <name evidence="3" type="ORF">H1S01_07050</name>
</gene>
<comment type="caution">
    <text evidence="3">The sequence shown here is derived from an EMBL/GenBank/DDBJ whole genome shotgun (WGS) entry which is preliminary data.</text>
</comment>
<feature type="transmembrane region" description="Helical" evidence="2">
    <location>
        <begin position="73"/>
        <end position="90"/>
    </location>
</feature>
<dbReference type="RefSeq" id="WP_188039389.1">
    <property type="nucleotide sequence ID" value="NZ_JACVHF010000005.1"/>
</dbReference>
<dbReference type="Proteomes" id="UP000617402">
    <property type="component" value="Unassembled WGS sequence"/>
</dbReference>
<accession>A0ABR7T3Y5</accession>
<evidence type="ECO:0000256" key="1">
    <source>
        <dbReference type="SAM" id="MobiDB-lite"/>
    </source>
</evidence>
<feature type="compositionally biased region" description="Basic and acidic residues" evidence="1">
    <location>
        <begin position="9"/>
        <end position="23"/>
    </location>
</feature>
<evidence type="ECO:0000313" key="4">
    <source>
        <dbReference type="Proteomes" id="UP000617402"/>
    </source>
</evidence>
<organism evidence="3 4">
    <name type="scientific">Heliobacterium chlorum</name>
    <dbReference type="NCBI Taxonomy" id="2698"/>
    <lineage>
        <taxon>Bacteria</taxon>
        <taxon>Bacillati</taxon>
        <taxon>Bacillota</taxon>
        <taxon>Clostridia</taxon>
        <taxon>Eubacteriales</taxon>
        <taxon>Heliobacteriaceae</taxon>
        <taxon>Heliobacterium</taxon>
    </lineage>
</organism>
<keyword evidence="2" id="KW-0472">Membrane</keyword>
<protein>
    <submittedName>
        <fullName evidence="3">Uncharacterized protein</fullName>
    </submittedName>
</protein>
<reference evidence="3 4" key="1">
    <citation type="submission" date="2020-07" db="EMBL/GenBank/DDBJ databases">
        <title>Draft whole-genome sequence of Heliobacterium chlorum DSM 3682, type strain.</title>
        <authorList>
            <person name="Kyndt J.A."/>
            <person name="Meyer T.E."/>
            <person name="Imhoff J.F."/>
        </authorList>
    </citation>
    <scope>NUCLEOTIDE SEQUENCE [LARGE SCALE GENOMIC DNA]</scope>
    <source>
        <strain evidence="3 4">DSM 3682</strain>
    </source>
</reference>
<keyword evidence="4" id="KW-1185">Reference proteome</keyword>
<keyword evidence="2" id="KW-0812">Transmembrane</keyword>
<dbReference type="EMBL" id="JACVHF010000005">
    <property type="protein sequence ID" value="MBC9784266.1"/>
    <property type="molecule type" value="Genomic_DNA"/>
</dbReference>
<name>A0ABR7T3Y5_HELCL</name>
<feature type="region of interest" description="Disordered" evidence="1">
    <location>
        <begin position="1"/>
        <end position="23"/>
    </location>
</feature>
<evidence type="ECO:0000256" key="2">
    <source>
        <dbReference type="SAM" id="Phobius"/>
    </source>
</evidence>
<proteinExistence type="predicted"/>
<feature type="transmembrane region" description="Helical" evidence="2">
    <location>
        <begin position="44"/>
        <end position="61"/>
    </location>
</feature>
<evidence type="ECO:0000313" key="3">
    <source>
        <dbReference type="EMBL" id="MBC9784266.1"/>
    </source>
</evidence>
<keyword evidence="2" id="KW-1133">Transmembrane helix</keyword>
<sequence>MRKHKLSHGAKEKQMKKKQAADFVHDSDSTAALPQDQRFVDKPIATYLGIGFGAIIAFIAGRLVEGMTGQLNIGLYSAGAFVLAVVLFILKPWKKKT</sequence>